<proteinExistence type="inferred from homology"/>
<comment type="function">
    <text evidence="15">Minor protein of the capsid that localizes along the inner surface of the virion, within the central cavities beneath the L1 pentamers. Plays a role in capsid stabilization through interaction with the major capsid protein L1. Once the virion enters the host cell, L2 escorts the genomic DNA into the nucleus by promoting escape from the endosomal compartments and traffic through the host Golgi network. Mechanistically, the C-terminus of L2 possesses a cell-penetrating peptide that protudes from the host endosome, interacts with host cytoplasmic retromer cargo and thereby mediates the capsid delivery to the host trans-Golgi network. Plays a role through its interaction with host dynein in the intracellular microtubule-dependent transport of viral capsid toward the nucleus. Mediates the viral genome import into the nucleus through binding to host importins. Once within the nucleus, L2 localizes viral genomes to host PML bodies in order to activate early gene expression for establishment of infection. Later on, promotes late gene expression by interacting with the viral E2 protein and by inhibiting its transcriptional activation functions. During virion assembly, encapsidates the genome by direct interaction with the viral DNA.</text>
</comment>
<evidence type="ECO:0000256" key="12">
    <source>
        <dbReference type="ARBA" id="ARBA00023125"/>
    </source>
</evidence>
<keyword evidence="4 15" id="KW-1048">Host nucleus</keyword>
<reference evidence="16" key="1">
    <citation type="journal article" date="2018" name="Nat. Med.">
        <title>Expanded skin virome in DOCK8-deficient patients.</title>
        <authorList>
            <consortium name="NISC Comparative Sequencing Program"/>
            <person name="Tirosh O."/>
            <person name="Conlan S."/>
            <person name="Deming C."/>
            <person name="Lee-Lin S.Q."/>
            <person name="Huang X."/>
            <person name="Su H.C."/>
            <person name="Freeman A.F."/>
            <person name="Segre J.A."/>
            <person name="Kong H.H."/>
        </authorList>
    </citation>
    <scope>NUCLEOTIDE SEQUENCE</scope>
    <source>
        <strain evidence="16">HPV-mSK_241</strain>
    </source>
</reference>
<evidence type="ECO:0000256" key="7">
    <source>
        <dbReference type="ARBA" id="ARBA00022844"/>
    </source>
</evidence>
<keyword evidence="10" id="KW-1039">Host endosome</keyword>
<dbReference type="GO" id="GO:0019028">
    <property type="term" value="C:viral capsid"/>
    <property type="evidence" value="ECO:0007669"/>
    <property type="project" value="UniProtKB-UniRule"/>
</dbReference>
<evidence type="ECO:0000256" key="3">
    <source>
        <dbReference type="ARBA" id="ARBA00022561"/>
    </source>
</evidence>
<evidence type="ECO:0000256" key="1">
    <source>
        <dbReference type="ARBA" id="ARBA00022524"/>
    </source>
</evidence>
<dbReference type="InterPro" id="IPR000784">
    <property type="entry name" value="Late_L2"/>
</dbReference>
<feature type="disulfide bond" evidence="15">
    <location>
        <begin position="19"/>
        <end position="25"/>
    </location>
</feature>
<keyword evidence="5 15" id="KW-0945">Host-virus interaction</keyword>
<keyword evidence="11 15" id="KW-1176">Cytoplasmic inwards viral transport</keyword>
<dbReference type="GO" id="GO:0003677">
    <property type="term" value="F:DNA binding"/>
    <property type="evidence" value="ECO:0007669"/>
    <property type="project" value="UniProtKB-UniRule"/>
</dbReference>
<dbReference type="HAMAP" id="MF_04003">
    <property type="entry name" value="PPV_L2"/>
    <property type="match status" value="1"/>
</dbReference>
<keyword evidence="9 15" id="KW-1177">Microtubular inwards viral transport</keyword>
<comment type="PTM">
    <text evidence="15">Highly phosphorylated.</text>
</comment>
<protein>
    <recommendedName>
        <fullName evidence="15">Minor capsid protein L2</fullName>
    </recommendedName>
</protein>
<dbReference type="GO" id="GO:0075732">
    <property type="term" value="P:viral penetration into host nucleus"/>
    <property type="evidence" value="ECO:0007669"/>
    <property type="project" value="UniProtKB-KW"/>
</dbReference>
<comment type="similarity">
    <text evidence="15">Belongs to the papillomaviridae L2 protein family.</text>
</comment>
<keyword evidence="8 15" id="KW-0426">Late protein</keyword>
<evidence type="ECO:0000313" key="16">
    <source>
        <dbReference type="EMBL" id="AYA94719.1"/>
    </source>
</evidence>
<evidence type="ECO:0000256" key="15">
    <source>
        <dbReference type="HAMAP-Rule" id="MF_04003"/>
    </source>
</evidence>
<dbReference type="GO" id="GO:0043657">
    <property type="term" value="C:host cell"/>
    <property type="evidence" value="ECO:0007669"/>
    <property type="project" value="GOC"/>
</dbReference>
<keyword evidence="3 15" id="KW-0167">Capsid protein</keyword>
<evidence type="ECO:0000256" key="4">
    <source>
        <dbReference type="ARBA" id="ARBA00022562"/>
    </source>
</evidence>
<dbReference type="GO" id="GO:0042025">
    <property type="term" value="C:host cell nucleus"/>
    <property type="evidence" value="ECO:0007669"/>
    <property type="project" value="UniProtKB-SubCell"/>
</dbReference>
<evidence type="ECO:0000256" key="8">
    <source>
        <dbReference type="ARBA" id="ARBA00022921"/>
    </source>
</evidence>
<evidence type="ECO:0000256" key="5">
    <source>
        <dbReference type="ARBA" id="ARBA00022581"/>
    </source>
</evidence>
<accession>A0A385PKY6</accession>
<evidence type="ECO:0000256" key="10">
    <source>
        <dbReference type="ARBA" id="ARBA00023046"/>
    </source>
</evidence>
<dbReference type="GO" id="GO:0075521">
    <property type="term" value="P:microtubule-dependent intracellular transport of viral material towards nucleus"/>
    <property type="evidence" value="ECO:0007669"/>
    <property type="project" value="UniProtKB-UniRule"/>
</dbReference>
<keyword evidence="14 15" id="KW-1160">Virus entry into host cell</keyword>
<dbReference type="GO" id="GO:0046718">
    <property type="term" value="P:symbiont entry into host cell"/>
    <property type="evidence" value="ECO:0007669"/>
    <property type="project" value="UniProtKB-KW"/>
</dbReference>
<sequence length="523" mass="57363">MSAAKRPKRDTVENLYRSCKITGNCPPDVINKVENKTWADTLLQIFSSIIFLGNLGIGTGKGSSTLTVRPVPGGQAIPETIAPIPKPSLPKVTRPHISKPSRPFSVPLDTIGAGIRPVGPRPVDPSGVYPIDVVDPLSPSIVTLGETSPDNVITLGEGAIPNLDITTETGTIGGHPTIIQSANNGVAILNVTPTDPPPTRITFTHTTVNPLFPIESTLGHIDPTYDIIVNPFATTESITFGEEIPLEPITPRFEFEIEAEPTTSTPTDILQRSITRFRQLYNRNTQQVETRNVNFLGDVSRAIQFGFENPAFEPEVTLQFQQDLSDVAAAPDPDFANIQRISRPFYDSTPQGTIRISRLGSKAGVRTRSGIVVGQDVHYYYDISPIQSVELQTFSDSTTVEPTTETTTSFTESPDITVFPDSILLDELPETFQNAHLILNNTENNEEINIISLPTTVPIRPLIVDIGDGYFVSSDTINRPNSVIHPVRPLEPLIPNSYVVYSNDYTLHPSLLIKRKRKRLDSF</sequence>
<dbReference type="GO" id="GO:0005198">
    <property type="term" value="F:structural molecule activity"/>
    <property type="evidence" value="ECO:0007669"/>
    <property type="project" value="UniProtKB-UniRule"/>
</dbReference>
<keyword evidence="1 15" id="KW-1163">Viral penetration into host nucleus</keyword>
<comment type="subcellular location">
    <subcellularLocation>
        <location evidence="15">Virion</location>
    </subcellularLocation>
    <subcellularLocation>
        <location evidence="15">Host nucleus</location>
    </subcellularLocation>
</comment>
<evidence type="ECO:0000256" key="9">
    <source>
        <dbReference type="ARBA" id="ARBA00022952"/>
    </source>
</evidence>
<evidence type="ECO:0000256" key="13">
    <source>
        <dbReference type="ARBA" id="ARBA00023157"/>
    </source>
</evidence>
<evidence type="ECO:0000256" key="2">
    <source>
        <dbReference type="ARBA" id="ARBA00022553"/>
    </source>
</evidence>
<organism evidence="16">
    <name type="scientific">Human papillomavirus</name>
    <dbReference type="NCBI Taxonomy" id="10566"/>
    <lineage>
        <taxon>Viruses</taxon>
        <taxon>Monodnaviria</taxon>
        <taxon>Shotokuvirae</taxon>
        <taxon>Cossaviricota</taxon>
        <taxon>Papovaviricetes</taxon>
        <taxon>Zurhausenvirales</taxon>
        <taxon>Papillomaviridae</taxon>
    </lineage>
</organism>
<keyword evidence="7 15" id="KW-0946">Virion</keyword>
<gene>
    <name evidence="15" type="primary">L2</name>
</gene>
<keyword evidence="12 15" id="KW-0238">DNA-binding</keyword>
<comment type="subunit">
    <text evidence="15">Interacts with major capsid protein L1. Interacts with E2; this interaction inhibits E2 transcriptional activity but not the DNA replication function E2. Interacts with host HSPA8; this interaction is required for L2 nuclear translocation. Interacts with host importins KPNB2 and KPNB3. Forms a complex with importin alpha2-beta1 heterodimers via interaction with the importin alpha2 adapter. Interacts with host DYNLT1; this interaction is essential for virus intracellular transport during entry. Interacts (via C-terminus) with host retromer subunits VPS35 AND VPS29.</text>
</comment>
<evidence type="ECO:0000256" key="11">
    <source>
        <dbReference type="ARBA" id="ARBA00023120"/>
    </source>
</evidence>
<dbReference type="EMBL" id="MH777380">
    <property type="protein sequence ID" value="AYA94719.1"/>
    <property type="molecule type" value="Genomic_DNA"/>
</dbReference>
<keyword evidence="13 15" id="KW-1015">Disulfide bond</keyword>
<name>A0A385PKY6_9PAPI</name>
<comment type="caution">
    <text evidence="15">Lacks conserved residue(s) required for the propagation of feature annotation.</text>
</comment>
<keyword evidence="6" id="KW-1040">Host Golgi apparatus</keyword>
<evidence type="ECO:0000256" key="6">
    <source>
        <dbReference type="ARBA" id="ARBA00022812"/>
    </source>
</evidence>
<evidence type="ECO:0000256" key="14">
    <source>
        <dbReference type="ARBA" id="ARBA00023296"/>
    </source>
</evidence>
<dbReference type="Pfam" id="PF00513">
    <property type="entry name" value="Late_protein_L2"/>
    <property type="match status" value="1"/>
</dbReference>
<keyword evidence="2 15" id="KW-0597">Phosphoprotein</keyword>